<evidence type="ECO:0000256" key="5">
    <source>
        <dbReference type="ARBA" id="ARBA00023136"/>
    </source>
</evidence>
<keyword evidence="11" id="KW-1185">Reference proteome</keyword>
<feature type="signal peptide" evidence="8">
    <location>
        <begin position="1"/>
        <end position="26"/>
    </location>
</feature>
<dbReference type="OrthoDB" id="361225at2759"/>
<evidence type="ECO:0000256" key="6">
    <source>
        <dbReference type="ARBA" id="ARBA00023157"/>
    </source>
</evidence>
<keyword evidence="3" id="KW-1003">Cell membrane</keyword>
<evidence type="ECO:0000313" key="11">
    <source>
        <dbReference type="Proteomes" id="UP001057455"/>
    </source>
</evidence>
<dbReference type="SMART" id="SM00970">
    <property type="entry name" value="s48_45"/>
    <property type="match status" value="2"/>
</dbReference>
<comment type="caution">
    <text evidence="10">The sequence shown here is derived from an EMBL/GenBank/DDBJ whole genome shotgun (WGS) entry which is preliminary data.</text>
</comment>
<dbReference type="PROSITE" id="PS51701">
    <property type="entry name" value="6_CYS"/>
    <property type="match status" value="2"/>
</dbReference>
<gene>
    <name evidence="10" type="ORF">BaOVIS_023490</name>
</gene>
<feature type="domain" description="6-Cys" evidence="9">
    <location>
        <begin position="176"/>
        <end position="311"/>
    </location>
</feature>
<dbReference type="InterPro" id="IPR010884">
    <property type="entry name" value="6_CYS_dom"/>
</dbReference>
<evidence type="ECO:0000256" key="3">
    <source>
        <dbReference type="ARBA" id="ARBA00022475"/>
    </source>
</evidence>
<name>A0A9W5WVD8_BABOV</name>
<evidence type="ECO:0000256" key="2">
    <source>
        <dbReference type="ARBA" id="ARBA00004241"/>
    </source>
</evidence>
<feature type="domain" description="6-Cys" evidence="9">
    <location>
        <begin position="454"/>
        <end position="584"/>
    </location>
</feature>
<evidence type="ECO:0000259" key="9">
    <source>
        <dbReference type="PROSITE" id="PS51701"/>
    </source>
</evidence>
<proteinExistence type="predicted"/>
<dbReference type="GO" id="GO:0009986">
    <property type="term" value="C:cell surface"/>
    <property type="evidence" value="ECO:0007669"/>
    <property type="project" value="UniProtKB-SubCell"/>
</dbReference>
<dbReference type="Pfam" id="PF07422">
    <property type="entry name" value="s48_45"/>
    <property type="match status" value="1"/>
</dbReference>
<dbReference type="EMBL" id="BLIY01000017">
    <property type="protein sequence ID" value="GFE54945.1"/>
    <property type="molecule type" value="Genomic_DNA"/>
</dbReference>
<feature type="chain" id="PRO_5040992517" description="6-Cys domain-containing protein" evidence="8">
    <location>
        <begin position="27"/>
        <end position="598"/>
    </location>
</feature>
<sequence>MVASIHFNSLLLASFVAIFTAHSVYGDHLATVQVNLSNYRSDHKPFSTTEFVFSHPHKLSIICDSAGYDDGEHTLYPTDPKNKSLLPLLGADFEGAIENEVPSHFLYRSSDLYIESTKHNDFTVNIMVTKTKETIIMAKNPESFSLNFVCKYQPKAKHKSPTYKWLKVKFMDVYPMAFGCETGTNMLFKNSLPTILPVNPNSMLPTCTVEIEPKMLFGIYCEKGQIISPPNCFTEEELAALDGVIIPYVPDWAEVTPEAKNKKLSTRFKLFKVSANPIMKNIITKCFCKSKTGKKRVIKIKHMVAKNVDLHHLLKDTDLSASNRIIRGERLEPGVKMGFNIPLDNKYHLGRYGIMSGSIFPSNLLYNTLQNTKDTALTLTSLKHLIGYKGIDITYKAVRNKMKYTFNYKKDAVLVVKTTTPSINYKLTLKPEETPKPEDYIFTLMYYIYPTDPYTYGCGVDSVDLFRPTGFKLQHEPGAVSTTKCKVNPYLSSPVGFYCPKGFTLEPPNCFTEMINKYTNDVVALSTVAPFARVVDTNNIKTVDFHVPRHVKHDIVYEGYSLMCNCIDEKGSVRASITLDLRDPLDSAVVDEYADDLS</sequence>
<comment type="subcellular location">
    <subcellularLocation>
        <location evidence="1">Cell membrane</location>
    </subcellularLocation>
    <subcellularLocation>
        <location evidence="2">Cell surface</location>
    </subcellularLocation>
</comment>
<dbReference type="AlphaFoldDB" id="A0A9W5WVD8"/>
<evidence type="ECO:0000256" key="7">
    <source>
        <dbReference type="ARBA" id="ARBA00023180"/>
    </source>
</evidence>
<evidence type="ECO:0000256" key="4">
    <source>
        <dbReference type="ARBA" id="ARBA00022729"/>
    </source>
</evidence>
<keyword evidence="4 8" id="KW-0732">Signal</keyword>
<dbReference type="GO" id="GO:0005886">
    <property type="term" value="C:plasma membrane"/>
    <property type="evidence" value="ECO:0007669"/>
    <property type="project" value="UniProtKB-SubCell"/>
</dbReference>
<dbReference type="Gene3D" id="2.60.40.2860">
    <property type="match status" value="2"/>
</dbReference>
<organism evidence="10 11">
    <name type="scientific">Babesia ovis</name>
    <dbReference type="NCBI Taxonomy" id="5869"/>
    <lineage>
        <taxon>Eukaryota</taxon>
        <taxon>Sar</taxon>
        <taxon>Alveolata</taxon>
        <taxon>Apicomplexa</taxon>
        <taxon>Aconoidasida</taxon>
        <taxon>Piroplasmida</taxon>
        <taxon>Babesiidae</taxon>
        <taxon>Babesia</taxon>
    </lineage>
</organism>
<reference evidence="10" key="1">
    <citation type="submission" date="2019-12" db="EMBL/GenBank/DDBJ databases">
        <title>Genome sequence of Babesia ovis.</title>
        <authorList>
            <person name="Yamagishi J."/>
            <person name="Sevinc F."/>
            <person name="Xuan X."/>
        </authorList>
    </citation>
    <scope>NUCLEOTIDE SEQUENCE</scope>
    <source>
        <strain evidence="10">Selcuk</strain>
    </source>
</reference>
<accession>A0A9W5WVD8</accession>
<dbReference type="Proteomes" id="UP001057455">
    <property type="component" value="Unassembled WGS sequence"/>
</dbReference>
<dbReference type="InterPro" id="IPR038160">
    <property type="entry name" value="6_CYS_dom_sf"/>
</dbReference>
<keyword evidence="5" id="KW-0472">Membrane</keyword>
<evidence type="ECO:0000256" key="8">
    <source>
        <dbReference type="SAM" id="SignalP"/>
    </source>
</evidence>
<keyword evidence="6" id="KW-1015">Disulfide bond</keyword>
<evidence type="ECO:0000256" key="1">
    <source>
        <dbReference type="ARBA" id="ARBA00004236"/>
    </source>
</evidence>
<keyword evidence="7" id="KW-0325">Glycoprotein</keyword>
<protein>
    <recommendedName>
        <fullName evidence="9">6-Cys domain-containing protein</fullName>
    </recommendedName>
</protein>
<evidence type="ECO:0000313" key="10">
    <source>
        <dbReference type="EMBL" id="GFE54945.1"/>
    </source>
</evidence>